<dbReference type="Proteomes" id="UP000033434">
    <property type="component" value="Unassembled WGS sequence"/>
</dbReference>
<sequence length="126" mass="14795">MNFQEFKRIIYYLSSSLNLDVKELKGSNVTPNFHLALMKRAEEEVCIICSIHGEWAFCNYSEFLSYKLHFVDNEHASKILKVHFGITTHKQSSLIEAFVKYPYMSSSDIAYWKPKSLGEALFNWWD</sequence>
<evidence type="ECO:0000313" key="2">
    <source>
        <dbReference type="Proteomes" id="UP000033434"/>
    </source>
</evidence>
<proteinExistence type="predicted"/>
<evidence type="ECO:0000313" key="1">
    <source>
        <dbReference type="EMBL" id="KKE85609.1"/>
    </source>
</evidence>
<accession>A0A0F6AIR5</accession>
<dbReference type="EMBL" id="AUXW01000023">
    <property type="protein sequence ID" value="KKE85609.1"/>
    <property type="molecule type" value="Genomic_DNA"/>
</dbReference>
<protein>
    <submittedName>
        <fullName evidence="1">Uncharacterized protein</fullName>
    </submittedName>
</protein>
<dbReference type="AlphaFoldDB" id="A0A0F6AIR5"/>
<organism evidence="1 2">
    <name type="scientific">Pseudoalteromonas luteoviolacea S4054</name>
    <dbReference type="NCBI Taxonomy" id="1129367"/>
    <lineage>
        <taxon>Bacteria</taxon>
        <taxon>Pseudomonadati</taxon>
        <taxon>Pseudomonadota</taxon>
        <taxon>Gammaproteobacteria</taxon>
        <taxon>Alteromonadales</taxon>
        <taxon>Pseudoalteromonadaceae</taxon>
        <taxon>Pseudoalteromonas</taxon>
    </lineage>
</organism>
<dbReference type="RefSeq" id="WP_046354238.1">
    <property type="nucleotide sequence ID" value="NZ_AUXW01000023.1"/>
</dbReference>
<reference evidence="1 2" key="1">
    <citation type="journal article" date="2015" name="BMC Genomics">
        <title>Genome mining reveals unlocked bioactive potential of marine Gram-negative bacteria.</title>
        <authorList>
            <person name="Machado H."/>
            <person name="Sonnenschein E.C."/>
            <person name="Melchiorsen J."/>
            <person name="Gram L."/>
        </authorList>
    </citation>
    <scope>NUCLEOTIDE SEQUENCE [LARGE SCALE GENOMIC DNA]</scope>
    <source>
        <strain evidence="1 2">S4054</strain>
    </source>
</reference>
<gene>
    <name evidence="1" type="ORF">N479_25680</name>
</gene>
<name>A0A0F6AIR5_9GAMM</name>
<comment type="caution">
    <text evidence="1">The sequence shown here is derived from an EMBL/GenBank/DDBJ whole genome shotgun (WGS) entry which is preliminary data.</text>
</comment>
<dbReference type="PATRIC" id="fig|1129367.4.peg.352"/>